<evidence type="ECO:0000313" key="3">
    <source>
        <dbReference type="EMBL" id="TJY64480.1"/>
    </source>
</evidence>
<name>A0A4U0GZ21_9SPHI</name>
<keyword evidence="1" id="KW-0472">Membrane</keyword>
<feature type="transmembrane region" description="Helical" evidence="1">
    <location>
        <begin position="60"/>
        <end position="78"/>
    </location>
</feature>
<feature type="transmembrane region" description="Helical" evidence="1">
    <location>
        <begin position="36"/>
        <end position="54"/>
    </location>
</feature>
<organism evidence="3 4">
    <name type="scientific">Sphingobacterium alkalisoli</name>
    <dbReference type="NCBI Taxonomy" id="1874115"/>
    <lineage>
        <taxon>Bacteria</taxon>
        <taxon>Pseudomonadati</taxon>
        <taxon>Bacteroidota</taxon>
        <taxon>Sphingobacteriia</taxon>
        <taxon>Sphingobacteriales</taxon>
        <taxon>Sphingobacteriaceae</taxon>
        <taxon>Sphingobacterium</taxon>
    </lineage>
</organism>
<keyword evidence="4" id="KW-1185">Reference proteome</keyword>
<evidence type="ECO:0000313" key="4">
    <source>
        <dbReference type="Proteomes" id="UP000309872"/>
    </source>
</evidence>
<dbReference type="Pfam" id="PF26604">
    <property type="entry name" value="CBU_0592"/>
    <property type="match status" value="1"/>
</dbReference>
<dbReference type="RefSeq" id="WP_136821541.1">
    <property type="nucleotide sequence ID" value="NZ_BMJX01000004.1"/>
</dbReference>
<reference evidence="3 4" key="1">
    <citation type="submission" date="2019-04" db="EMBL/GenBank/DDBJ databases">
        <title>Sphingobacterium olei sp. nov., isolated from oil-contaminated soil.</title>
        <authorList>
            <person name="Liu B."/>
        </authorList>
    </citation>
    <scope>NUCLEOTIDE SEQUENCE [LARGE SCALE GENOMIC DNA]</scope>
    <source>
        <strain evidence="3 4">Y3L14</strain>
    </source>
</reference>
<sequence length="87" mass="9634">MSAIVICWCGWLGFMLCASGYLLLNIKVLKFDGVWFQLLNTLGGLGLLISAAYHTDLPNIASNTIWVLIGVFGLVRFVRWSGSRKRG</sequence>
<gene>
    <name evidence="3" type="ORF">FAZ19_14885</name>
</gene>
<keyword evidence="1" id="KW-0812">Transmembrane</keyword>
<evidence type="ECO:0000259" key="2">
    <source>
        <dbReference type="Pfam" id="PF26604"/>
    </source>
</evidence>
<feature type="domain" description="CBU-0592-like" evidence="2">
    <location>
        <begin position="8"/>
        <end position="79"/>
    </location>
</feature>
<comment type="caution">
    <text evidence="3">The sequence shown here is derived from an EMBL/GenBank/DDBJ whole genome shotgun (WGS) entry which is preliminary data.</text>
</comment>
<feature type="transmembrane region" description="Helical" evidence="1">
    <location>
        <begin position="6"/>
        <end position="24"/>
    </location>
</feature>
<dbReference type="AlphaFoldDB" id="A0A4U0GZ21"/>
<keyword evidence="1" id="KW-1133">Transmembrane helix</keyword>
<evidence type="ECO:0000256" key="1">
    <source>
        <dbReference type="SAM" id="Phobius"/>
    </source>
</evidence>
<dbReference type="NCBIfam" id="NF047864">
    <property type="entry name" value="CBU_0592_membra"/>
    <property type="match status" value="1"/>
</dbReference>
<dbReference type="InterPro" id="IPR058058">
    <property type="entry name" value="CBU_0592-like"/>
</dbReference>
<dbReference type="EMBL" id="SUKA01000004">
    <property type="protein sequence ID" value="TJY64480.1"/>
    <property type="molecule type" value="Genomic_DNA"/>
</dbReference>
<dbReference type="Proteomes" id="UP000309872">
    <property type="component" value="Unassembled WGS sequence"/>
</dbReference>
<dbReference type="OrthoDB" id="711721at2"/>
<proteinExistence type="predicted"/>
<accession>A0A4U0GZ21</accession>
<protein>
    <recommendedName>
        <fullName evidence="2">CBU-0592-like domain-containing protein</fullName>
    </recommendedName>
</protein>